<dbReference type="AlphaFoldDB" id="A0A4Y7WHX2"/>
<dbReference type="InterPro" id="IPR007263">
    <property type="entry name" value="DCC1-like"/>
</dbReference>
<name>A0A4Y7WHX2_9BACI</name>
<evidence type="ECO:0000313" key="1">
    <source>
        <dbReference type="EMBL" id="TES47836.1"/>
    </source>
</evidence>
<reference evidence="1 2" key="1">
    <citation type="submission" date="2019-03" db="EMBL/GenBank/DDBJ databases">
        <authorList>
            <person name="Liu G."/>
        </authorList>
    </citation>
    <scope>NUCLEOTIDE SEQUENCE [LARGE SCALE GENOMIC DNA]</scope>
    <source>
        <strain evidence="1 2">DSM 19099</strain>
    </source>
</reference>
<dbReference type="PANTHER" id="PTHR33639">
    <property type="entry name" value="THIOL-DISULFIDE OXIDOREDUCTASE DCC"/>
    <property type="match status" value="1"/>
</dbReference>
<dbReference type="Pfam" id="PF04134">
    <property type="entry name" value="DCC1-like"/>
    <property type="match status" value="1"/>
</dbReference>
<dbReference type="Proteomes" id="UP000298210">
    <property type="component" value="Unassembled WGS sequence"/>
</dbReference>
<dbReference type="PANTHER" id="PTHR33639:SF2">
    <property type="entry name" value="DUF393 DOMAIN-CONTAINING PROTEIN"/>
    <property type="match status" value="1"/>
</dbReference>
<comment type="caution">
    <text evidence="1">The sequence shown here is derived from an EMBL/GenBank/DDBJ whole genome shotgun (WGS) entry which is preliminary data.</text>
</comment>
<gene>
    <name evidence="1" type="ORF">E2L03_11770</name>
</gene>
<accession>A0A4Y7WHX2</accession>
<proteinExistence type="predicted"/>
<dbReference type="EMBL" id="SNUX01000003">
    <property type="protein sequence ID" value="TES47836.1"/>
    <property type="molecule type" value="Genomic_DNA"/>
</dbReference>
<evidence type="ECO:0000313" key="2">
    <source>
        <dbReference type="Proteomes" id="UP000298210"/>
    </source>
</evidence>
<protein>
    <submittedName>
        <fullName evidence="1">Thiol-disulfide oxidoreductase DCC family protein</fullName>
    </submittedName>
</protein>
<organism evidence="1 2">
    <name type="scientific">Shouchella lehensis</name>
    <dbReference type="NCBI Taxonomy" id="300825"/>
    <lineage>
        <taxon>Bacteria</taxon>
        <taxon>Bacillati</taxon>
        <taxon>Bacillota</taxon>
        <taxon>Bacilli</taxon>
        <taxon>Bacillales</taxon>
        <taxon>Bacillaceae</taxon>
        <taxon>Shouchella</taxon>
    </lineage>
</organism>
<sequence>MEEGCDHVGGILLFDGVCSLCNHLVDFVMKRDKEKYYQFASLQSEKGQSLLKEYQLEVDLNTMVVIEDDKAYVKSDAVLKVAPKLTGGWFILGAGKWVPRLIRHKLYDVVAANRYRLFGKKTTCRLPTEEERSRFLT</sequence>
<dbReference type="InterPro" id="IPR052927">
    <property type="entry name" value="DCC_oxidoreductase"/>
</dbReference>
<dbReference type="GO" id="GO:0015035">
    <property type="term" value="F:protein-disulfide reductase activity"/>
    <property type="evidence" value="ECO:0007669"/>
    <property type="project" value="InterPro"/>
</dbReference>